<dbReference type="AlphaFoldDB" id="A0A6J4MR89"/>
<organism evidence="2">
    <name type="scientific">uncultured Nocardioidaceae bacterium</name>
    <dbReference type="NCBI Taxonomy" id="253824"/>
    <lineage>
        <taxon>Bacteria</taxon>
        <taxon>Bacillati</taxon>
        <taxon>Actinomycetota</taxon>
        <taxon>Actinomycetes</taxon>
        <taxon>Propionibacteriales</taxon>
        <taxon>Nocardioidaceae</taxon>
        <taxon>environmental samples</taxon>
    </lineage>
</organism>
<sequence length="63" mass="6869">GRACECGTWHRLPRGSRCRRRARPLGCVVQPRRVPPPHPGARLHTRAGRALVDRDPGSAAPAV</sequence>
<proteinExistence type="predicted"/>
<evidence type="ECO:0000256" key="1">
    <source>
        <dbReference type="SAM" id="MobiDB-lite"/>
    </source>
</evidence>
<dbReference type="EMBL" id="CADCUI010000083">
    <property type="protein sequence ID" value="CAA9366436.1"/>
    <property type="molecule type" value="Genomic_DNA"/>
</dbReference>
<gene>
    <name evidence="2" type="ORF">AVDCRST_MAG34-2983</name>
</gene>
<feature type="non-terminal residue" evidence="2">
    <location>
        <position position="63"/>
    </location>
</feature>
<accession>A0A6J4MR89</accession>
<feature type="non-terminal residue" evidence="2">
    <location>
        <position position="1"/>
    </location>
</feature>
<name>A0A6J4MR89_9ACTN</name>
<evidence type="ECO:0000313" key="2">
    <source>
        <dbReference type="EMBL" id="CAA9366436.1"/>
    </source>
</evidence>
<feature type="region of interest" description="Disordered" evidence="1">
    <location>
        <begin position="29"/>
        <end position="63"/>
    </location>
</feature>
<protein>
    <submittedName>
        <fullName evidence="2">Uncharacterized protein</fullName>
    </submittedName>
</protein>
<reference evidence="2" key="1">
    <citation type="submission" date="2020-02" db="EMBL/GenBank/DDBJ databases">
        <authorList>
            <person name="Meier V. D."/>
        </authorList>
    </citation>
    <scope>NUCLEOTIDE SEQUENCE</scope>
    <source>
        <strain evidence="2">AVDCRST_MAG34</strain>
    </source>
</reference>